<protein>
    <submittedName>
        <fullName evidence="2">Uncharacterized protein</fullName>
    </submittedName>
</protein>
<comment type="caution">
    <text evidence="2">The sequence shown here is derived from an EMBL/GenBank/DDBJ whole genome shotgun (WGS) entry which is preliminary data.</text>
</comment>
<dbReference type="EMBL" id="CAJJDO010000087">
    <property type="protein sequence ID" value="CAD8186342.1"/>
    <property type="molecule type" value="Genomic_DNA"/>
</dbReference>
<evidence type="ECO:0000313" key="3">
    <source>
        <dbReference type="Proteomes" id="UP000689195"/>
    </source>
</evidence>
<dbReference type="Proteomes" id="UP000689195">
    <property type="component" value="Unassembled WGS sequence"/>
</dbReference>
<keyword evidence="1" id="KW-1133">Transmembrane helix</keyword>
<evidence type="ECO:0000313" key="2">
    <source>
        <dbReference type="EMBL" id="CAD8186342.1"/>
    </source>
</evidence>
<accession>A0A8S1WCQ3</accession>
<reference evidence="2" key="1">
    <citation type="submission" date="2021-01" db="EMBL/GenBank/DDBJ databases">
        <authorList>
            <consortium name="Genoscope - CEA"/>
            <person name="William W."/>
        </authorList>
    </citation>
    <scope>NUCLEOTIDE SEQUENCE</scope>
</reference>
<sequence>MQYGRKGEDLTRSRIEILEDLTRESVESLDSLLPQFHCDNIQQLEIERRVVAYLRALGIKFKTDPTQKEQEFYEYPKKDGIIFQQVIGESPMIKNIQIINFGTDQSKTKSDSEKFLSPFLLGKQRSFEMFQQIGLVLFFQLIFEIIVTIYMDFVIDYKIHNRIIKLQTLNIKMGSYLTKCKECLFLFKSKPSTQVPSHQLVNLSNNPAEESQGKIQAQQISIAQDHTHSNDQSLCQAEKNDEKNENDLTLETITNKQLPIVRSPSINQTVQQKEEDKFIIKQQSRQNLDNLVQQTQQQQSVENWMMSFSNINSIRIDDLTLYAQEALEKFTELVDIIDDSDTYIQNINNIELYFSHYFMQKIMFIQIKFQFDLNTDISKFLKWSNTNSLFDFDLFENYQLLPINEQMSIGELQLNKHSMIKKQLITYLKYIELLNEDYYIVFKSIRLEDQYQSKIFKKEAQLQEGRILLGGLRISQKDGKLIIRGYLDGDFKIKAGFNLTIKTLREKVIGCINRVKDLFN</sequence>
<evidence type="ECO:0000256" key="1">
    <source>
        <dbReference type="SAM" id="Phobius"/>
    </source>
</evidence>
<keyword evidence="1" id="KW-0472">Membrane</keyword>
<proteinExistence type="predicted"/>
<keyword evidence="3" id="KW-1185">Reference proteome</keyword>
<name>A0A8S1WCQ3_9CILI</name>
<feature type="transmembrane region" description="Helical" evidence="1">
    <location>
        <begin position="133"/>
        <end position="155"/>
    </location>
</feature>
<gene>
    <name evidence="2" type="ORF">PPENT_87.1.T0870017</name>
</gene>
<organism evidence="2 3">
    <name type="scientific">Paramecium pentaurelia</name>
    <dbReference type="NCBI Taxonomy" id="43138"/>
    <lineage>
        <taxon>Eukaryota</taxon>
        <taxon>Sar</taxon>
        <taxon>Alveolata</taxon>
        <taxon>Ciliophora</taxon>
        <taxon>Intramacronucleata</taxon>
        <taxon>Oligohymenophorea</taxon>
        <taxon>Peniculida</taxon>
        <taxon>Parameciidae</taxon>
        <taxon>Paramecium</taxon>
    </lineage>
</organism>
<keyword evidence="1" id="KW-0812">Transmembrane</keyword>
<dbReference type="AlphaFoldDB" id="A0A8S1WCQ3"/>